<evidence type="ECO:0000313" key="5">
    <source>
        <dbReference type="Proteomes" id="UP000234323"/>
    </source>
</evidence>
<dbReference type="InterPro" id="IPR017441">
    <property type="entry name" value="Protein_kinase_ATP_BS"/>
</dbReference>
<dbReference type="GO" id="GO:0004672">
    <property type="term" value="F:protein kinase activity"/>
    <property type="evidence" value="ECO:0007669"/>
    <property type="project" value="InterPro"/>
</dbReference>
<reference evidence="4 5" key="1">
    <citation type="submission" date="2015-10" db="EMBL/GenBank/DDBJ databases">
        <title>Genome analyses suggest a sexual origin of heterokaryosis in a supposedly ancient asexual fungus.</title>
        <authorList>
            <person name="Ropars J."/>
            <person name="Sedzielewska K."/>
            <person name="Noel J."/>
            <person name="Charron P."/>
            <person name="Farinelli L."/>
            <person name="Marton T."/>
            <person name="Kruger M."/>
            <person name="Pelin A."/>
            <person name="Brachmann A."/>
            <person name="Corradi N."/>
        </authorList>
    </citation>
    <scope>NUCLEOTIDE SEQUENCE [LARGE SCALE GENOMIC DNA]</scope>
    <source>
        <strain evidence="4 5">A4</strain>
    </source>
</reference>
<dbReference type="InterPro" id="IPR000719">
    <property type="entry name" value="Prot_kinase_dom"/>
</dbReference>
<gene>
    <name evidence="4" type="ORF">RhiirA4_430367</name>
</gene>
<keyword evidence="1" id="KW-0547">Nucleotide-binding</keyword>
<keyword evidence="5" id="KW-1185">Reference proteome</keyword>
<evidence type="ECO:0000256" key="2">
    <source>
        <dbReference type="SAM" id="Phobius"/>
    </source>
</evidence>
<keyword evidence="2" id="KW-0812">Transmembrane</keyword>
<evidence type="ECO:0000313" key="4">
    <source>
        <dbReference type="EMBL" id="PKY59376.1"/>
    </source>
</evidence>
<keyword evidence="2" id="KW-1133">Transmembrane helix</keyword>
<keyword evidence="1" id="KW-0067">ATP-binding</keyword>
<dbReference type="Proteomes" id="UP000234323">
    <property type="component" value="Unassembled WGS sequence"/>
</dbReference>
<dbReference type="PROSITE" id="PS50011">
    <property type="entry name" value="PROTEIN_KINASE_DOM"/>
    <property type="match status" value="1"/>
</dbReference>
<dbReference type="SUPFAM" id="SSF56112">
    <property type="entry name" value="Protein kinase-like (PK-like)"/>
    <property type="match status" value="1"/>
</dbReference>
<keyword evidence="2" id="KW-0472">Membrane</keyword>
<feature type="domain" description="Protein kinase" evidence="3">
    <location>
        <begin position="31"/>
        <end position="163"/>
    </location>
</feature>
<dbReference type="InterPro" id="IPR011009">
    <property type="entry name" value="Kinase-like_dom_sf"/>
</dbReference>
<name>A0A2I1HKH4_9GLOM</name>
<accession>A0A2I1HKH4</accession>
<evidence type="ECO:0000256" key="1">
    <source>
        <dbReference type="PROSITE-ProRule" id="PRU10141"/>
    </source>
</evidence>
<evidence type="ECO:0000259" key="3">
    <source>
        <dbReference type="PROSITE" id="PS50011"/>
    </source>
</evidence>
<dbReference type="EMBL" id="LLXI01003523">
    <property type="protein sequence ID" value="PKY59376.1"/>
    <property type="molecule type" value="Genomic_DNA"/>
</dbReference>
<dbReference type="Gene3D" id="3.30.200.20">
    <property type="entry name" value="Phosphorylase Kinase, domain 1"/>
    <property type="match status" value="1"/>
</dbReference>
<organism evidence="4 5">
    <name type="scientific">Rhizophagus irregularis</name>
    <dbReference type="NCBI Taxonomy" id="588596"/>
    <lineage>
        <taxon>Eukaryota</taxon>
        <taxon>Fungi</taxon>
        <taxon>Fungi incertae sedis</taxon>
        <taxon>Mucoromycota</taxon>
        <taxon>Glomeromycotina</taxon>
        <taxon>Glomeromycetes</taxon>
        <taxon>Glomerales</taxon>
        <taxon>Glomeraceae</taxon>
        <taxon>Rhizophagus</taxon>
    </lineage>
</organism>
<feature type="transmembrane region" description="Helical" evidence="2">
    <location>
        <begin position="32"/>
        <end position="52"/>
    </location>
</feature>
<dbReference type="AlphaFoldDB" id="A0A2I1HKH4"/>
<comment type="caution">
    <text evidence="4">The sequence shown here is derived from an EMBL/GenBank/DDBJ whole genome shotgun (WGS) entry which is preliminary data.</text>
</comment>
<feature type="binding site" evidence="1">
    <location>
        <position position="61"/>
    </location>
    <ligand>
        <name>ATP</name>
        <dbReference type="ChEBI" id="CHEBI:30616"/>
    </ligand>
</feature>
<dbReference type="PROSITE" id="PS00107">
    <property type="entry name" value="PROTEIN_KINASE_ATP"/>
    <property type="match status" value="1"/>
</dbReference>
<protein>
    <recommendedName>
        <fullName evidence="3">Protein kinase domain-containing protein</fullName>
    </recommendedName>
</protein>
<dbReference type="GO" id="GO:0005524">
    <property type="term" value="F:ATP binding"/>
    <property type="evidence" value="ECO:0007669"/>
    <property type="project" value="UniProtKB-UniRule"/>
</dbReference>
<dbReference type="Pfam" id="PF00069">
    <property type="entry name" value="Pkinase"/>
    <property type="match status" value="1"/>
</dbReference>
<sequence length="163" mass="18629">MEIALVVVTDKQKILFDDGTSIDYFGPQDFRIVVPAIGVGAFASVYAASWKITRSMFAIKKFTGCLTKEKDVENEIRLMEMMNFHPNIIKFWGVTKFAGCWEHEQDKRPDIDRVILELNDIDTASNLLSSRFNPVNNNNILPPKKVTEYDDFSDCDLSKLELD</sequence>
<proteinExistence type="predicted"/>